<evidence type="ECO:0000313" key="3">
    <source>
        <dbReference type="EMBL" id="GLQ06148.1"/>
    </source>
</evidence>
<dbReference type="InterPro" id="IPR052698">
    <property type="entry name" value="MoCofactor_Util/Proc"/>
</dbReference>
<sequence length="355" mass="38261">MSNWRDIIAAHRAGGHCSVLLTVAVVKGSTPREIGARMLITRTGMTGTIGGGSLEYSAIEEARRLLNTPEAAATLLSFPLGPELAQCCGGFVEILAEPLGQENAPWLDRLEQHLDDTAPLVLATRRERNGNISHQFYSTDQTIPSLTPDFAACLSRVSDTCQAARLDGTGTAGDFTLLRPVRDHRFDLFLFGAGHVGQALVKTLSSFPCLIHWVDERPESFPQALPTNVRKILTADPVAVAEEAPNSAFFLVMTHSHQLDLEISAEILKKGPVRYFGLIGSETKRTKFEKRLKLRGIPGDALGKMRCPIGIGVLKGKHPAEIAISTAAEILSVLDQSGTGALDRPDQARSGNGKP</sequence>
<name>A0ABQ5U341_9PROT</name>
<dbReference type="Pfam" id="PF02625">
    <property type="entry name" value="XdhC_CoxI"/>
    <property type="match status" value="1"/>
</dbReference>
<dbReference type="NCBIfam" id="TIGR02964">
    <property type="entry name" value="xanthine_xdhC"/>
    <property type="match status" value="1"/>
</dbReference>
<dbReference type="InterPro" id="IPR036291">
    <property type="entry name" value="NAD(P)-bd_dom_sf"/>
</dbReference>
<dbReference type="Pfam" id="PF13478">
    <property type="entry name" value="XdhC_C"/>
    <property type="match status" value="1"/>
</dbReference>
<gene>
    <name evidence="3" type="ORF">GCM10007924_13690</name>
</gene>
<evidence type="ECO:0000259" key="1">
    <source>
        <dbReference type="Pfam" id="PF02625"/>
    </source>
</evidence>
<protein>
    <submittedName>
        <fullName evidence="3">Xanthine dehydrogenase accessory protein XdhC</fullName>
    </submittedName>
</protein>
<dbReference type="Proteomes" id="UP001161409">
    <property type="component" value="Unassembled WGS sequence"/>
</dbReference>
<dbReference type="PANTHER" id="PTHR30388">
    <property type="entry name" value="ALDEHYDE OXIDOREDUCTASE MOLYBDENUM COFACTOR ASSEMBLY PROTEIN"/>
    <property type="match status" value="1"/>
</dbReference>
<organism evidence="3 4">
    <name type="scientific">Sneathiella chinensis</name>
    <dbReference type="NCBI Taxonomy" id="349750"/>
    <lineage>
        <taxon>Bacteria</taxon>
        <taxon>Pseudomonadati</taxon>
        <taxon>Pseudomonadota</taxon>
        <taxon>Alphaproteobacteria</taxon>
        <taxon>Sneathiellales</taxon>
        <taxon>Sneathiellaceae</taxon>
        <taxon>Sneathiella</taxon>
    </lineage>
</organism>
<proteinExistence type="predicted"/>
<dbReference type="EMBL" id="BSNF01000006">
    <property type="protein sequence ID" value="GLQ06148.1"/>
    <property type="molecule type" value="Genomic_DNA"/>
</dbReference>
<reference evidence="3" key="2">
    <citation type="submission" date="2023-01" db="EMBL/GenBank/DDBJ databases">
        <title>Draft genome sequence of Sneathiella chinensis strain NBRC 103408.</title>
        <authorList>
            <person name="Sun Q."/>
            <person name="Mori K."/>
        </authorList>
    </citation>
    <scope>NUCLEOTIDE SEQUENCE</scope>
    <source>
        <strain evidence="3">NBRC 103408</strain>
    </source>
</reference>
<reference evidence="3" key="1">
    <citation type="journal article" date="2014" name="Int. J. Syst. Evol. Microbiol.">
        <title>Complete genome of a new Firmicutes species belonging to the dominant human colonic microbiota ('Ruminococcus bicirculans') reveals two chromosomes and a selective capacity to utilize plant glucans.</title>
        <authorList>
            <consortium name="NISC Comparative Sequencing Program"/>
            <person name="Wegmann U."/>
            <person name="Louis P."/>
            <person name="Goesmann A."/>
            <person name="Henrissat B."/>
            <person name="Duncan S.H."/>
            <person name="Flint H.J."/>
        </authorList>
    </citation>
    <scope>NUCLEOTIDE SEQUENCE</scope>
    <source>
        <strain evidence="3">NBRC 103408</strain>
    </source>
</reference>
<comment type="caution">
    <text evidence="3">The sequence shown here is derived from an EMBL/GenBank/DDBJ whole genome shotgun (WGS) entry which is preliminary data.</text>
</comment>
<dbReference type="Gene3D" id="3.40.50.720">
    <property type="entry name" value="NAD(P)-binding Rossmann-like Domain"/>
    <property type="match status" value="1"/>
</dbReference>
<dbReference type="InterPro" id="IPR027051">
    <property type="entry name" value="XdhC_Rossmann_dom"/>
</dbReference>
<evidence type="ECO:0000313" key="4">
    <source>
        <dbReference type="Proteomes" id="UP001161409"/>
    </source>
</evidence>
<dbReference type="InterPro" id="IPR014308">
    <property type="entry name" value="Xanthine_DH_XdhC"/>
</dbReference>
<dbReference type="PANTHER" id="PTHR30388:SF6">
    <property type="entry name" value="XANTHINE DEHYDROGENASE SUBUNIT A-RELATED"/>
    <property type="match status" value="1"/>
</dbReference>
<accession>A0ABQ5U341</accession>
<feature type="domain" description="XdhC- CoxI" evidence="1">
    <location>
        <begin position="13"/>
        <end position="75"/>
    </location>
</feature>
<dbReference type="InterPro" id="IPR003777">
    <property type="entry name" value="XdhC_CoxI"/>
</dbReference>
<dbReference type="SUPFAM" id="SSF51735">
    <property type="entry name" value="NAD(P)-binding Rossmann-fold domains"/>
    <property type="match status" value="1"/>
</dbReference>
<keyword evidence="4" id="KW-1185">Reference proteome</keyword>
<dbReference type="RefSeq" id="WP_169560207.1">
    <property type="nucleotide sequence ID" value="NZ_BSNF01000006.1"/>
</dbReference>
<evidence type="ECO:0000259" key="2">
    <source>
        <dbReference type="Pfam" id="PF13478"/>
    </source>
</evidence>
<feature type="domain" description="XdhC Rossmann" evidence="2">
    <location>
        <begin position="188"/>
        <end position="330"/>
    </location>
</feature>